<name>A0A1N7ENQ2_9EURY</name>
<dbReference type="AlphaFoldDB" id="A0A1N7ENQ2"/>
<evidence type="ECO:0000313" key="3">
    <source>
        <dbReference type="EMBL" id="SIR89689.1"/>
    </source>
</evidence>
<feature type="domain" description="DUF7344" evidence="2">
    <location>
        <begin position="28"/>
        <end position="112"/>
    </location>
</feature>
<dbReference type="RefSeq" id="WP_076608684.1">
    <property type="nucleotide sequence ID" value="NZ_FTNR01000004.1"/>
</dbReference>
<sequence>MLPVTADPESLTPPSSTGLTDETDATVELLADQRRRAVLRYLDDHDNPVSLSDLTEHVTLEQRGRASSRVAATGDALLGTRRRVQLSLRHVHLPKLAAAHAIEYDTDTNTVSLCEQAVELLDRV</sequence>
<dbReference type="EMBL" id="FTNR01000004">
    <property type="protein sequence ID" value="SIR89689.1"/>
    <property type="molecule type" value="Genomic_DNA"/>
</dbReference>
<proteinExistence type="predicted"/>
<evidence type="ECO:0000256" key="1">
    <source>
        <dbReference type="SAM" id="MobiDB-lite"/>
    </source>
</evidence>
<evidence type="ECO:0000313" key="4">
    <source>
        <dbReference type="Proteomes" id="UP000185936"/>
    </source>
</evidence>
<dbReference type="Pfam" id="PF24035">
    <property type="entry name" value="DUF7344"/>
    <property type="match status" value="1"/>
</dbReference>
<dbReference type="InterPro" id="IPR036388">
    <property type="entry name" value="WH-like_DNA-bd_sf"/>
</dbReference>
<reference evidence="4" key="1">
    <citation type="submission" date="2017-01" db="EMBL/GenBank/DDBJ databases">
        <authorList>
            <person name="Varghese N."/>
            <person name="Submissions S."/>
        </authorList>
    </citation>
    <scope>NUCLEOTIDE SEQUENCE [LARGE SCALE GENOMIC DNA]</scope>
    <source>
        <strain evidence="4">type strain: HArc-</strain>
    </source>
</reference>
<organism evidence="3 4">
    <name type="scientific">Natronorubrum thiooxidans</name>
    <dbReference type="NCBI Taxonomy" id="308853"/>
    <lineage>
        <taxon>Archaea</taxon>
        <taxon>Methanobacteriati</taxon>
        <taxon>Methanobacteriota</taxon>
        <taxon>Stenosarchaea group</taxon>
        <taxon>Halobacteria</taxon>
        <taxon>Halobacteriales</taxon>
        <taxon>Natrialbaceae</taxon>
        <taxon>Natronorubrum</taxon>
    </lineage>
</organism>
<evidence type="ECO:0000259" key="2">
    <source>
        <dbReference type="Pfam" id="PF24035"/>
    </source>
</evidence>
<accession>A0A1N7ENQ2</accession>
<protein>
    <recommendedName>
        <fullName evidence="2">DUF7344 domain-containing protein</fullName>
    </recommendedName>
</protein>
<dbReference type="OrthoDB" id="247722at2157"/>
<dbReference type="Gene3D" id="1.10.10.10">
    <property type="entry name" value="Winged helix-like DNA-binding domain superfamily/Winged helix DNA-binding domain"/>
    <property type="match status" value="1"/>
</dbReference>
<keyword evidence="4" id="KW-1185">Reference proteome</keyword>
<dbReference type="Proteomes" id="UP000185936">
    <property type="component" value="Unassembled WGS sequence"/>
</dbReference>
<dbReference type="InterPro" id="IPR055768">
    <property type="entry name" value="DUF7344"/>
</dbReference>
<feature type="region of interest" description="Disordered" evidence="1">
    <location>
        <begin position="1"/>
        <end position="25"/>
    </location>
</feature>
<gene>
    <name evidence="3" type="ORF">SAMN05421752_104293</name>
</gene>